<dbReference type="AlphaFoldDB" id="A0A6J4HXI1"/>
<reference evidence="1" key="1">
    <citation type="submission" date="2020-02" db="EMBL/GenBank/DDBJ databases">
        <authorList>
            <person name="Meier V. D."/>
        </authorList>
    </citation>
    <scope>NUCLEOTIDE SEQUENCE</scope>
    <source>
        <strain evidence="1">AVDCRST_MAG76</strain>
    </source>
</reference>
<proteinExistence type="predicted"/>
<name>A0A6J4HXI1_9ACTN</name>
<sequence length="183" mass="19419">MSSSFDLSSVDRITVGTVGQPGSRTFFLQAREGSLLVSLKVEKGQVAALAERLGELLHENPASSQIPEPADLDLEEPTLADFVVGSLGLSFSSDEDRVVIVCEEMVSVDLDEDDLDDDDEDDEDAPHGAVARFGCTRGQAAALAMRGATLVATGRAACPLCGYPLDPRGHVCPKTNGHRPPRL</sequence>
<evidence type="ECO:0008006" key="2">
    <source>
        <dbReference type="Google" id="ProtNLM"/>
    </source>
</evidence>
<dbReference type="EMBL" id="CADCSZ010000094">
    <property type="protein sequence ID" value="CAA9236692.1"/>
    <property type="molecule type" value="Genomic_DNA"/>
</dbReference>
<evidence type="ECO:0000313" key="1">
    <source>
        <dbReference type="EMBL" id="CAA9236692.1"/>
    </source>
</evidence>
<protein>
    <recommendedName>
        <fullName evidence="2">DUF3090 domain-containing protein</fullName>
    </recommendedName>
</protein>
<dbReference type="Pfam" id="PF11290">
    <property type="entry name" value="DUF3090"/>
    <property type="match status" value="1"/>
</dbReference>
<accession>A0A6J4HXI1</accession>
<dbReference type="NCBIfam" id="TIGR03847">
    <property type="entry name" value="conserved hypothetical protein"/>
    <property type="match status" value="1"/>
</dbReference>
<gene>
    <name evidence="1" type="ORF">AVDCRST_MAG76-1557</name>
</gene>
<dbReference type="InterPro" id="IPR021441">
    <property type="entry name" value="DUF3090"/>
</dbReference>
<organism evidence="1">
    <name type="scientific">uncultured Acidimicrobiales bacterium</name>
    <dbReference type="NCBI Taxonomy" id="310071"/>
    <lineage>
        <taxon>Bacteria</taxon>
        <taxon>Bacillati</taxon>
        <taxon>Actinomycetota</taxon>
        <taxon>Acidimicrobiia</taxon>
        <taxon>Acidimicrobiales</taxon>
        <taxon>environmental samples</taxon>
    </lineage>
</organism>